<dbReference type="InterPro" id="IPR051677">
    <property type="entry name" value="AfsR-DnrI-RedD_regulator"/>
</dbReference>
<dbReference type="Pfam" id="PF13191">
    <property type="entry name" value="AAA_16"/>
    <property type="match status" value="1"/>
</dbReference>
<evidence type="ECO:0000256" key="2">
    <source>
        <dbReference type="ARBA" id="ARBA00023012"/>
    </source>
</evidence>
<comment type="caution">
    <text evidence="9">The sequence shown here is derived from an EMBL/GenBank/DDBJ whole genome shotgun (WGS) entry which is preliminary data.</text>
</comment>
<feature type="domain" description="OmpR/PhoB-type" evidence="8">
    <location>
        <begin position="1"/>
        <end position="102"/>
    </location>
</feature>
<dbReference type="InterPro" id="IPR041664">
    <property type="entry name" value="AAA_16"/>
</dbReference>
<dbReference type="InterPro" id="IPR027417">
    <property type="entry name" value="P-loop_NTPase"/>
</dbReference>
<feature type="non-terminal residue" evidence="9">
    <location>
        <position position="424"/>
    </location>
</feature>
<dbReference type="SUPFAM" id="SSF46894">
    <property type="entry name" value="C-terminal effector domain of the bipartite response regulators"/>
    <property type="match status" value="1"/>
</dbReference>
<dbReference type="SMART" id="SM01043">
    <property type="entry name" value="BTAD"/>
    <property type="match status" value="1"/>
</dbReference>
<evidence type="ECO:0000256" key="3">
    <source>
        <dbReference type="ARBA" id="ARBA00023015"/>
    </source>
</evidence>
<dbReference type="SMART" id="SM00862">
    <property type="entry name" value="Trans_reg_C"/>
    <property type="match status" value="1"/>
</dbReference>
<dbReference type="Gene3D" id="3.40.50.300">
    <property type="entry name" value="P-loop containing nucleotide triphosphate hydrolases"/>
    <property type="match status" value="1"/>
</dbReference>
<dbReference type="InterPro" id="IPR005158">
    <property type="entry name" value="BTAD"/>
</dbReference>
<evidence type="ECO:0000313" key="10">
    <source>
        <dbReference type="Proteomes" id="UP000037020"/>
    </source>
</evidence>
<dbReference type="PANTHER" id="PTHR35807:SF1">
    <property type="entry name" value="TRANSCRIPTIONAL REGULATOR REDD"/>
    <property type="match status" value="1"/>
</dbReference>
<feature type="region of interest" description="Disordered" evidence="7">
    <location>
        <begin position="353"/>
        <end position="373"/>
    </location>
</feature>
<name>A0ABR5J8Y3_9ACTN</name>
<keyword evidence="4 6" id="KW-0238">DNA-binding</keyword>
<feature type="region of interest" description="Disordered" evidence="7">
    <location>
        <begin position="255"/>
        <end position="292"/>
    </location>
</feature>
<dbReference type="CDD" id="cd00383">
    <property type="entry name" value="trans_reg_C"/>
    <property type="match status" value="1"/>
</dbReference>
<evidence type="ECO:0000256" key="4">
    <source>
        <dbReference type="ARBA" id="ARBA00023125"/>
    </source>
</evidence>
<dbReference type="PROSITE" id="PS51755">
    <property type="entry name" value="OMPR_PHOB"/>
    <property type="match status" value="1"/>
</dbReference>
<feature type="DNA-binding region" description="OmpR/PhoB-type" evidence="6">
    <location>
        <begin position="1"/>
        <end position="102"/>
    </location>
</feature>
<keyword evidence="3" id="KW-0805">Transcription regulation</keyword>
<dbReference type="InterPro" id="IPR011990">
    <property type="entry name" value="TPR-like_helical_dom_sf"/>
</dbReference>
<dbReference type="InterPro" id="IPR016032">
    <property type="entry name" value="Sig_transdc_resp-reg_C-effctor"/>
</dbReference>
<organism evidence="9 10">
    <name type="scientific">Streptomyces varsoviensis</name>
    <dbReference type="NCBI Taxonomy" id="67373"/>
    <lineage>
        <taxon>Bacteria</taxon>
        <taxon>Bacillati</taxon>
        <taxon>Actinomycetota</taxon>
        <taxon>Actinomycetes</taxon>
        <taxon>Kitasatosporales</taxon>
        <taxon>Streptomycetaceae</taxon>
        <taxon>Streptomyces</taxon>
    </lineage>
</organism>
<evidence type="ECO:0000313" key="9">
    <source>
        <dbReference type="EMBL" id="KOG89897.1"/>
    </source>
</evidence>
<evidence type="ECO:0000256" key="7">
    <source>
        <dbReference type="SAM" id="MobiDB-lite"/>
    </source>
</evidence>
<dbReference type="SUPFAM" id="SSF48452">
    <property type="entry name" value="TPR-like"/>
    <property type="match status" value="1"/>
</dbReference>
<dbReference type="EMBL" id="LGUT01000977">
    <property type="protein sequence ID" value="KOG89897.1"/>
    <property type="molecule type" value="Genomic_DNA"/>
</dbReference>
<sequence>MGAGLCAAVRFSVLGLMSISDGESTVALPPSKPTTLLAAMLLRPGAVVSTEFLQRAVWGEAPPATAKATLHTYVMRLRRLFAKFGISNDAIETMPGGYRLPVSGDTLDLARFRELLRASERAEDPEDESRLLGEALALWEGPPISNVQSEVLHRDEVPALREEWLRAAERRFDVELSLGRCRQALPELRSVARAHPGHERFWERLIEALYRTGRQSDALAEYRTVKEYLSTELGVDPGPSLRKLEMTILRGESMGADAPAAPAAPETARGPAPGAGPGPYDPGLALPADLPDFTGRERESAELVERLTADRGGPVLAVVSGPPGIGKTALAAHVAQQVRDAFPDGQYFVPVGPEDGEAGEPNTPKPLPVADGDGERRTLVVLDDVRTVEQIQAALPTAKGSAALITSRMSLAGLAASRGASVYR</sequence>
<feature type="compositionally biased region" description="Low complexity" evidence="7">
    <location>
        <begin position="255"/>
        <end position="272"/>
    </location>
</feature>
<evidence type="ECO:0000256" key="1">
    <source>
        <dbReference type="ARBA" id="ARBA00005820"/>
    </source>
</evidence>
<dbReference type="CDD" id="cd15831">
    <property type="entry name" value="BTAD"/>
    <property type="match status" value="1"/>
</dbReference>
<protein>
    <recommendedName>
        <fullName evidence="8">OmpR/PhoB-type domain-containing protein</fullName>
    </recommendedName>
</protein>
<keyword evidence="2" id="KW-0902">Two-component regulatory system</keyword>
<keyword evidence="5" id="KW-0804">Transcription</keyword>
<dbReference type="InterPro" id="IPR001867">
    <property type="entry name" value="OmpR/PhoB-type_DNA-bd"/>
</dbReference>
<evidence type="ECO:0000256" key="6">
    <source>
        <dbReference type="PROSITE-ProRule" id="PRU01091"/>
    </source>
</evidence>
<dbReference type="Pfam" id="PF03704">
    <property type="entry name" value="BTAD"/>
    <property type="match status" value="1"/>
</dbReference>
<accession>A0ABR5J8Y3</accession>
<dbReference type="InterPro" id="IPR036388">
    <property type="entry name" value="WH-like_DNA-bd_sf"/>
</dbReference>
<dbReference type="PANTHER" id="PTHR35807">
    <property type="entry name" value="TRANSCRIPTIONAL REGULATOR REDD-RELATED"/>
    <property type="match status" value="1"/>
</dbReference>
<evidence type="ECO:0000256" key="5">
    <source>
        <dbReference type="ARBA" id="ARBA00023163"/>
    </source>
</evidence>
<proteinExistence type="inferred from homology"/>
<evidence type="ECO:0000259" key="8">
    <source>
        <dbReference type="PROSITE" id="PS51755"/>
    </source>
</evidence>
<dbReference type="Gene3D" id="1.25.40.10">
    <property type="entry name" value="Tetratricopeptide repeat domain"/>
    <property type="match status" value="1"/>
</dbReference>
<keyword evidence="10" id="KW-1185">Reference proteome</keyword>
<dbReference type="Pfam" id="PF00486">
    <property type="entry name" value="Trans_reg_C"/>
    <property type="match status" value="1"/>
</dbReference>
<dbReference type="Proteomes" id="UP000037020">
    <property type="component" value="Unassembled WGS sequence"/>
</dbReference>
<gene>
    <name evidence="9" type="ORF">ADK38_11705</name>
</gene>
<reference evidence="9 10" key="1">
    <citation type="submission" date="2015-07" db="EMBL/GenBank/DDBJ databases">
        <authorList>
            <person name="Ju K.-S."/>
            <person name="Doroghazi J.R."/>
            <person name="Metcalf W.W."/>
        </authorList>
    </citation>
    <scope>NUCLEOTIDE SEQUENCE [LARGE SCALE GENOMIC DNA]</scope>
    <source>
        <strain evidence="9 10">NRRL B-3589</strain>
    </source>
</reference>
<dbReference type="SUPFAM" id="SSF52540">
    <property type="entry name" value="P-loop containing nucleoside triphosphate hydrolases"/>
    <property type="match status" value="1"/>
</dbReference>
<comment type="similarity">
    <text evidence="1">Belongs to the AfsR/DnrI/RedD regulatory family.</text>
</comment>
<dbReference type="Gene3D" id="1.10.10.10">
    <property type="entry name" value="Winged helix-like DNA-binding domain superfamily/Winged helix DNA-binding domain"/>
    <property type="match status" value="1"/>
</dbReference>